<evidence type="ECO:0000313" key="3">
    <source>
        <dbReference type="Proteomes" id="UP000267536"/>
    </source>
</evidence>
<feature type="transmembrane region" description="Helical" evidence="1">
    <location>
        <begin position="93"/>
        <end position="114"/>
    </location>
</feature>
<evidence type="ECO:0000313" key="2">
    <source>
        <dbReference type="EMBL" id="RPA61205.1"/>
    </source>
</evidence>
<accession>A0A3N4GGA8</accession>
<dbReference type="Proteomes" id="UP000267536">
    <property type="component" value="Unassembled WGS sequence"/>
</dbReference>
<gene>
    <name evidence="2" type="ORF">EF294_11345</name>
</gene>
<name>A0A3N4GGA8_9ACTN</name>
<reference evidence="2 3" key="1">
    <citation type="submission" date="2018-11" db="EMBL/GenBank/DDBJ databases">
        <title>Draft genome sequence of Gordonia sp. RS15-1S isolated from rice stems.</title>
        <authorList>
            <person name="Muangham S."/>
        </authorList>
    </citation>
    <scope>NUCLEOTIDE SEQUENCE [LARGE SCALE GENOMIC DNA]</scope>
    <source>
        <strain evidence="2 3">RS15-1S</strain>
    </source>
</reference>
<protein>
    <submittedName>
        <fullName evidence="2">Uncharacterized protein</fullName>
    </submittedName>
</protein>
<keyword evidence="1" id="KW-0472">Membrane</keyword>
<dbReference type="EMBL" id="RKMH01000007">
    <property type="protein sequence ID" value="RPA61205.1"/>
    <property type="molecule type" value="Genomic_DNA"/>
</dbReference>
<dbReference type="OrthoDB" id="9959092at2"/>
<keyword evidence="1" id="KW-1133">Transmembrane helix</keyword>
<comment type="caution">
    <text evidence="2">The sequence shown here is derived from an EMBL/GenBank/DDBJ whole genome shotgun (WGS) entry which is preliminary data.</text>
</comment>
<organism evidence="2 3">
    <name type="scientific">Gordonia oryzae</name>
    <dbReference type="NCBI Taxonomy" id="2487349"/>
    <lineage>
        <taxon>Bacteria</taxon>
        <taxon>Bacillati</taxon>
        <taxon>Actinomycetota</taxon>
        <taxon>Actinomycetes</taxon>
        <taxon>Mycobacteriales</taxon>
        <taxon>Gordoniaceae</taxon>
        <taxon>Gordonia</taxon>
    </lineage>
</organism>
<keyword evidence="3" id="KW-1185">Reference proteome</keyword>
<evidence type="ECO:0000256" key="1">
    <source>
        <dbReference type="SAM" id="Phobius"/>
    </source>
</evidence>
<dbReference type="AlphaFoldDB" id="A0A3N4GGA8"/>
<sequence length="139" mass="14352">MMHSDRSGSPWGPTMVTLAAAGVVVAILCLSHRAQLENDWNAQMLAIRCHPVAALPDLRPISWAATYAAALGVLAGGALVLKVAVCGTQVRAAWVLLAILLAIVGAVMFTVSLAEVLDIPSHLIARFGTDGTGLPCGEG</sequence>
<proteinExistence type="predicted"/>
<feature type="transmembrane region" description="Helical" evidence="1">
    <location>
        <begin position="61"/>
        <end position="81"/>
    </location>
</feature>
<keyword evidence="1" id="KW-0812">Transmembrane</keyword>
<dbReference type="RefSeq" id="WP_123929589.1">
    <property type="nucleotide sequence ID" value="NZ_JBPSDP010000006.1"/>
</dbReference>